<name>A0AA36N7V6_9DINO</name>
<feature type="chain" id="PRO_5041381211" description="Sulfatase N-terminal domain-containing protein" evidence="4">
    <location>
        <begin position="19"/>
        <end position="561"/>
    </location>
</feature>
<feature type="signal peptide" evidence="4">
    <location>
        <begin position="1"/>
        <end position="18"/>
    </location>
</feature>
<comment type="caution">
    <text evidence="6">The sequence shown here is derived from an EMBL/GenBank/DDBJ whole genome shotgun (WGS) entry which is preliminary data.</text>
</comment>
<reference evidence="6" key="1">
    <citation type="submission" date="2023-08" db="EMBL/GenBank/DDBJ databases">
        <authorList>
            <person name="Chen Y."/>
            <person name="Shah S."/>
            <person name="Dougan E. K."/>
            <person name="Thang M."/>
            <person name="Chan C."/>
        </authorList>
    </citation>
    <scope>NUCLEOTIDE SEQUENCE</scope>
</reference>
<dbReference type="AlphaFoldDB" id="A0AA36N7V6"/>
<sequence length="561" mass="62091">MAMASLKLCFLLLLPVAARLPHILHILADDLGWAEVGFHRAEGDREVQTPNIDALARSGIELDRFYTFQFCSPARSAIQTGRNPIHVNVQNVNPECVNGNDVEGGFQGIPVNMSGMASLLRRAGYRTHIVGKWDVGMATLEHHPRARGYETWLGYWHHSNDYWQHTAGKCGLKSMRDLWRFNATFDGPALDLQNGPACSQKNQAPNGQRCVFEESELLAAAKAVVRAHDVAEPLFLFWSMHLVHMPLQVPKAYEDRFAFIKDRHRRMMRAMVSFMDEEIGEMVKLLKERGMWEDTLVVFHSDNGGEIMGAGMCGGNNWPLRGGKFSNFEGGIRVNALVSGGRVPPARRGSKLEGFVTAWDWYASFAGLAGVDPTDHRAQAAGLPPHDSKDVMPWLFGAVSSSPREEVIIGETSSMTPNSDGGTFIGGLIKGRYKLLVGIDARKWNSLGLREQVSQNVLTGPNWPNSSSSLVPLLHPRHCGRRAENGCLFDIFADPAETTSLSMQQSSIFRSMLARVEELQATVYSPARGSKDPGACRKARDAYHGYWGPWIGLGKPEVLQV</sequence>
<dbReference type="GO" id="GO:0046872">
    <property type="term" value="F:metal ion binding"/>
    <property type="evidence" value="ECO:0007669"/>
    <property type="project" value="UniProtKB-KW"/>
</dbReference>
<keyword evidence="1" id="KW-0479">Metal-binding</keyword>
<dbReference type="GO" id="GO:0008484">
    <property type="term" value="F:sulfuric ester hydrolase activity"/>
    <property type="evidence" value="ECO:0007669"/>
    <property type="project" value="InterPro"/>
</dbReference>
<dbReference type="SUPFAM" id="SSF53649">
    <property type="entry name" value="Alkaline phosphatase-like"/>
    <property type="match status" value="1"/>
</dbReference>
<keyword evidence="7" id="KW-1185">Reference proteome</keyword>
<dbReference type="InterPro" id="IPR000917">
    <property type="entry name" value="Sulfatase_N"/>
</dbReference>
<proteinExistence type="predicted"/>
<evidence type="ECO:0000256" key="1">
    <source>
        <dbReference type="ARBA" id="ARBA00022723"/>
    </source>
</evidence>
<dbReference type="Pfam" id="PF00884">
    <property type="entry name" value="Sulfatase"/>
    <property type="match status" value="1"/>
</dbReference>
<dbReference type="Proteomes" id="UP001178507">
    <property type="component" value="Unassembled WGS sequence"/>
</dbReference>
<dbReference type="Gene3D" id="3.30.1120.10">
    <property type="match status" value="1"/>
</dbReference>
<keyword evidence="2" id="KW-0106">Calcium</keyword>
<dbReference type="CDD" id="cd16029">
    <property type="entry name" value="4-S"/>
    <property type="match status" value="1"/>
</dbReference>
<evidence type="ECO:0000313" key="6">
    <source>
        <dbReference type="EMBL" id="CAJ1395824.1"/>
    </source>
</evidence>
<dbReference type="Gene3D" id="3.40.720.10">
    <property type="entry name" value="Alkaline Phosphatase, subunit A"/>
    <property type="match status" value="1"/>
</dbReference>
<organism evidence="6 7">
    <name type="scientific">Effrenium voratum</name>
    <dbReference type="NCBI Taxonomy" id="2562239"/>
    <lineage>
        <taxon>Eukaryota</taxon>
        <taxon>Sar</taxon>
        <taxon>Alveolata</taxon>
        <taxon>Dinophyceae</taxon>
        <taxon>Suessiales</taxon>
        <taxon>Symbiodiniaceae</taxon>
        <taxon>Effrenium</taxon>
    </lineage>
</organism>
<evidence type="ECO:0000256" key="4">
    <source>
        <dbReference type="SAM" id="SignalP"/>
    </source>
</evidence>
<dbReference type="InterPro" id="IPR047115">
    <property type="entry name" value="ARSB"/>
</dbReference>
<evidence type="ECO:0000256" key="2">
    <source>
        <dbReference type="ARBA" id="ARBA00022837"/>
    </source>
</evidence>
<dbReference type="EMBL" id="CAUJNA010003209">
    <property type="protein sequence ID" value="CAJ1395824.1"/>
    <property type="molecule type" value="Genomic_DNA"/>
</dbReference>
<keyword evidence="4" id="KW-0732">Signal</keyword>
<accession>A0AA36N7V6</accession>
<evidence type="ECO:0000256" key="3">
    <source>
        <dbReference type="ARBA" id="ARBA00023180"/>
    </source>
</evidence>
<dbReference type="PANTHER" id="PTHR10342:SF274">
    <property type="entry name" value="ARYLSULFATASE B"/>
    <property type="match status" value="1"/>
</dbReference>
<protein>
    <recommendedName>
        <fullName evidence="5">Sulfatase N-terminal domain-containing protein</fullName>
    </recommendedName>
</protein>
<feature type="domain" description="Sulfatase N-terminal" evidence="5">
    <location>
        <begin position="21"/>
        <end position="371"/>
    </location>
</feature>
<dbReference type="PANTHER" id="PTHR10342">
    <property type="entry name" value="ARYLSULFATASE"/>
    <property type="match status" value="1"/>
</dbReference>
<keyword evidence="3" id="KW-0325">Glycoprotein</keyword>
<evidence type="ECO:0000259" key="5">
    <source>
        <dbReference type="Pfam" id="PF00884"/>
    </source>
</evidence>
<gene>
    <name evidence="6" type="ORF">EVOR1521_LOCUS20160</name>
</gene>
<evidence type="ECO:0000313" key="7">
    <source>
        <dbReference type="Proteomes" id="UP001178507"/>
    </source>
</evidence>
<dbReference type="InterPro" id="IPR017850">
    <property type="entry name" value="Alkaline_phosphatase_core_sf"/>
</dbReference>